<protein>
    <submittedName>
        <fullName evidence="2">Uncharacterized protein</fullName>
    </submittedName>
</protein>
<reference evidence="2 3" key="1">
    <citation type="submission" date="2023-12" db="EMBL/GenBank/DDBJ databases">
        <title>Baltic Sea Cyanobacteria.</title>
        <authorList>
            <person name="Delbaje E."/>
            <person name="Fewer D.P."/>
            <person name="Shishido T.K."/>
        </authorList>
    </citation>
    <scope>NUCLEOTIDE SEQUENCE [LARGE SCALE GENOMIC DNA]</scope>
    <source>
        <strain evidence="2 3">UHCC 0370</strain>
    </source>
</reference>
<evidence type="ECO:0000256" key="1">
    <source>
        <dbReference type="SAM" id="MobiDB-lite"/>
    </source>
</evidence>
<keyword evidence="3" id="KW-1185">Reference proteome</keyword>
<sequence>MECVGSAKVKNKGSSSSPYSKAIVPNQNQQPAIALSSPRYKASPLIKYNYPL</sequence>
<feature type="compositionally biased region" description="Polar residues" evidence="1">
    <location>
        <begin position="12"/>
        <end position="23"/>
    </location>
</feature>
<name>A0ABU5TF54_9CYAN</name>
<accession>A0ABU5TF54</accession>
<dbReference type="Proteomes" id="UP001301388">
    <property type="component" value="Unassembled WGS sequence"/>
</dbReference>
<dbReference type="RefSeq" id="WP_323260173.1">
    <property type="nucleotide sequence ID" value="NZ_JAYGIE010000013.1"/>
</dbReference>
<evidence type="ECO:0000313" key="3">
    <source>
        <dbReference type="Proteomes" id="UP001301388"/>
    </source>
</evidence>
<dbReference type="EMBL" id="JAYGIE010000013">
    <property type="protein sequence ID" value="MEA5476891.1"/>
    <property type="molecule type" value="Genomic_DNA"/>
</dbReference>
<organism evidence="2 3">
    <name type="scientific">Pseudanabaena galeata UHCC 0370</name>
    <dbReference type="NCBI Taxonomy" id="3110310"/>
    <lineage>
        <taxon>Bacteria</taxon>
        <taxon>Bacillati</taxon>
        <taxon>Cyanobacteriota</taxon>
        <taxon>Cyanophyceae</taxon>
        <taxon>Pseudanabaenales</taxon>
        <taxon>Pseudanabaenaceae</taxon>
        <taxon>Pseudanabaena</taxon>
    </lineage>
</organism>
<proteinExistence type="predicted"/>
<evidence type="ECO:0000313" key="2">
    <source>
        <dbReference type="EMBL" id="MEA5476891.1"/>
    </source>
</evidence>
<gene>
    <name evidence="2" type="ORF">VB774_04590</name>
</gene>
<feature type="region of interest" description="Disordered" evidence="1">
    <location>
        <begin position="1"/>
        <end position="23"/>
    </location>
</feature>
<comment type="caution">
    <text evidence="2">The sequence shown here is derived from an EMBL/GenBank/DDBJ whole genome shotgun (WGS) entry which is preliminary data.</text>
</comment>